<dbReference type="Proteomes" id="UP000623269">
    <property type="component" value="Unassembled WGS sequence"/>
</dbReference>
<reference evidence="4" key="1">
    <citation type="submission" date="2020-12" db="EMBL/GenBank/DDBJ databases">
        <title>M. sibirica DSM 26468T genome.</title>
        <authorList>
            <person name="Thieme N."/>
            <person name="Rettenmaier R."/>
            <person name="Zverlov V."/>
            <person name="Liebl W."/>
        </authorList>
    </citation>
    <scope>NUCLEOTIDE SEQUENCE</scope>
    <source>
        <strain evidence="4">DSM 26468</strain>
    </source>
</reference>
<dbReference type="Gene3D" id="1.50.10.10">
    <property type="match status" value="1"/>
</dbReference>
<dbReference type="EMBL" id="JAEAGR010000016">
    <property type="protein sequence ID" value="MBH1941968.1"/>
    <property type="molecule type" value="Genomic_DNA"/>
</dbReference>
<comment type="similarity">
    <text evidence="1">Belongs to the glycosyl hydrolase 8 (cellulase D) family.</text>
</comment>
<keyword evidence="5" id="KW-1185">Reference proteome</keyword>
<name>A0A8J7H3Y0_9FIRM</name>
<dbReference type="Pfam" id="PF01270">
    <property type="entry name" value="Glyco_hydro_8"/>
    <property type="match status" value="1"/>
</dbReference>
<evidence type="ECO:0000313" key="4">
    <source>
        <dbReference type="EMBL" id="MBH1941968.1"/>
    </source>
</evidence>
<proteinExistence type="inferred from homology"/>
<evidence type="ECO:0000256" key="2">
    <source>
        <dbReference type="ARBA" id="ARBA00022801"/>
    </source>
</evidence>
<dbReference type="AlphaFoldDB" id="A0A8J7H3Y0"/>
<sequence length="401" mass="46316">MVGPEEVKQVKEEATEVSYIDSLEGYKGAYETKEYRNVFLECGYSEEQINTKLNNAWDSIFYGGESTRIYYEVGENEAYILDTGNLDVRSEGMSYGMMICVQMNKKEEFDRLWRWAKTHMQIESGANEGYFRWSMDPDGTPKSHGPAPDGEEYFALSLFFASNRWGDGEAPYDYSEQARYILRQAIHQEDDGMGRNMWEVEKKLIKFVPDSLFTDPSYHLPHFYELFALWADEEDRQFWKEAATASREYLKLACHPKTGLAPDYATYEGEPVEYNGPHNLFMSDAYRVAGNIGLDYMWFAADPWQIEQSNRIQAFFIVQGIGRHYSNYSIDGEPQPGSDYQSTGLVAMNAMASLAAYGPNVKPMVDDLWRKAPAVGKWRYYDDCLYFFSLLALSGNYRIWE</sequence>
<organism evidence="4 5">
    <name type="scientific">Mobilitalea sibirica</name>
    <dbReference type="NCBI Taxonomy" id="1462919"/>
    <lineage>
        <taxon>Bacteria</taxon>
        <taxon>Bacillati</taxon>
        <taxon>Bacillota</taxon>
        <taxon>Clostridia</taxon>
        <taxon>Lachnospirales</taxon>
        <taxon>Lachnospiraceae</taxon>
        <taxon>Mobilitalea</taxon>
    </lineage>
</organism>
<keyword evidence="3 4" id="KW-0326">Glycosidase</keyword>
<evidence type="ECO:0000313" key="5">
    <source>
        <dbReference type="Proteomes" id="UP000623269"/>
    </source>
</evidence>
<evidence type="ECO:0000256" key="1">
    <source>
        <dbReference type="ARBA" id="ARBA00009209"/>
    </source>
</evidence>
<gene>
    <name evidence="4" type="ORF">I5677_13790</name>
</gene>
<dbReference type="GO" id="GO:0004553">
    <property type="term" value="F:hydrolase activity, hydrolyzing O-glycosyl compounds"/>
    <property type="evidence" value="ECO:0007669"/>
    <property type="project" value="InterPro"/>
</dbReference>
<keyword evidence="4" id="KW-0858">Xylan degradation</keyword>
<accession>A0A8J7H3Y0</accession>
<dbReference type="PRINTS" id="PR00735">
    <property type="entry name" value="GLHYDRLASE8"/>
</dbReference>
<keyword evidence="4" id="KW-0624">Polysaccharide degradation</keyword>
<dbReference type="InterPro" id="IPR002037">
    <property type="entry name" value="Glyco_hydro_8"/>
</dbReference>
<protein>
    <submittedName>
        <fullName evidence="4">Xylanase</fullName>
    </submittedName>
</protein>
<dbReference type="SUPFAM" id="SSF48208">
    <property type="entry name" value="Six-hairpin glycosidases"/>
    <property type="match status" value="1"/>
</dbReference>
<evidence type="ECO:0000256" key="3">
    <source>
        <dbReference type="ARBA" id="ARBA00023295"/>
    </source>
</evidence>
<comment type="caution">
    <text evidence="4">The sequence shown here is derived from an EMBL/GenBank/DDBJ whole genome shotgun (WGS) entry which is preliminary data.</text>
</comment>
<keyword evidence="4" id="KW-0119">Carbohydrate metabolism</keyword>
<keyword evidence="2 4" id="KW-0378">Hydrolase</keyword>
<dbReference type="GO" id="GO:0045493">
    <property type="term" value="P:xylan catabolic process"/>
    <property type="evidence" value="ECO:0007669"/>
    <property type="project" value="UniProtKB-KW"/>
</dbReference>
<dbReference type="InterPro" id="IPR012341">
    <property type="entry name" value="6hp_glycosidase-like_sf"/>
</dbReference>
<dbReference type="InterPro" id="IPR008928">
    <property type="entry name" value="6-hairpin_glycosidase_sf"/>
</dbReference>